<evidence type="ECO:0000313" key="1">
    <source>
        <dbReference type="EMBL" id="RNA05165.1"/>
    </source>
</evidence>
<accession>A0A3M7Q2B8</accession>
<reference evidence="1 2" key="1">
    <citation type="journal article" date="2018" name="Sci. Rep.">
        <title>Genomic signatures of local adaptation to the degree of environmental predictability in rotifers.</title>
        <authorList>
            <person name="Franch-Gras L."/>
            <person name="Hahn C."/>
            <person name="Garcia-Roger E.M."/>
            <person name="Carmona M.J."/>
            <person name="Serra M."/>
            <person name="Gomez A."/>
        </authorList>
    </citation>
    <scope>NUCLEOTIDE SEQUENCE [LARGE SCALE GENOMIC DNA]</scope>
    <source>
        <strain evidence="1">HYR1</strain>
    </source>
</reference>
<gene>
    <name evidence="1" type="ORF">BpHYR1_033397</name>
</gene>
<protein>
    <submittedName>
        <fullName evidence="1">Uncharacterized protein</fullName>
    </submittedName>
</protein>
<proteinExistence type="predicted"/>
<sequence>MFANSLENKNWKMKIYTNCISCGNTFNDSISNNSNFSRHLKICNPGLFNEFENGHLITVFYEKLRFSSKSFVPSYVPQIVLKNIYIILNRPIDKPKKKI</sequence>
<dbReference type="Proteomes" id="UP000276133">
    <property type="component" value="Unassembled WGS sequence"/>
</dbReference>
<evidence type="ECO:0000313" key="2">
    <source>
        <dbReference type="Proteomes" id="UP000276133"/>
    </source>
</evidence>
<dbReference type="EMBL" id="REGN01007826">
    <property type="protein sequence ID" value="RNA05165.1"/>
    <property type="molecule type" value="Genomic_DNA"/>
</dbReference>
<name>A0A3M7Q2B8_BRAPC</name>
<keyword evidence="2" id="KW-1185">Reference proteome</keyword>
<organism evidence="1 2">
    <name type="scientific">Brachionus plicatilis</name>
    <name type="common">Marine rotifer</name>
    <name type="synonym">Brachionus muelleri</name>
    <dbReference type="NCBI Taxonomy" id="10195"/>
    <lineage>
        <taxon>Eukaryota</taxon>
        <taxon>Metazoa</taxon>
        <taxon>Spiralia</taxon>
        <taxon>Gnathifera</taxon>
        <taxon>Rotifera</taxon>
        <taxon>Eurotatoria</taxon>
        <taxon>Monogononta</taxon>
        <taxon>Pseudotrocha</taxon>
        <taxon>Ploima</taxon>
        <taxon>Brachionidae</taxon>
        <taxon>Brachionus</taxon>
    </lineage>
</organism>
<comment type="caution">
    <text evidence="1">The sequence shown here is derived from an EMBL/GenBank/DDBJ whole genome shotgun (WGS) entry which is preliminary data.</text>
</comment>
<dbReference type="AlphaFoldDB" id="A0A3M7Q2B8"/>